<dbReference type="OrthoDB" id="338814at2759"/>
<dbReference type="KEGG" id="rsz:108853543"/>
<reference evidence="3" key="2">
    <citation type="submission" date="2025-08" db="UniProtKB">
        <authorList>
            <consortium name="RefSeq"/>
        </authorList>
    </citation>
    <scope>IDENTIFICATION</scope>
    <source>
        <tissue evidence="3">Leaf</tissue>
    </source>
</reference>
<dbReference type="InterPro" id="IPR039717">
    <property type="entry name" value="Hgh1"/>
</dbReference>
<accession>A0A9W3CFH1</accession>
<name>A0A9W3CFH1_RAPSA</name>
<feature type="domain" description="Protein HGH1 N-terminal" evidence="1">
    <location>
        <begin position="5"/>
        <end position="73"/>
    </location>
</feature>
<gene>
    <name evidence="3" type="primary">LOC108853543</name>
</gene>
<proteinExistence type="predicted"/>
<dbReference type="InterPro" id="IPR007205">
    <property type="entry name" value="Protein_HGH1_N"/>
</dbReference>
<dbReference type="RefSeq" id="XP_056850264.1">
    <property type="nucleotide sequence ID" value="XM_056994284.1"/>
</dbReference>
<dbReference type="GeneID" id="108853543"/>
<dbReference type="PANTHER" id="PTHR13387:SF9">
    <property type="entry name" value="PROTEIN HGH1 HOMOLOG"/>
    <property type="match status" value="1"/>
</dbReference>
<evidence type="ECO:0000313" key="2">
    <source>
        <dbReference type="Proteomes" id="UP000504610"/>
    </source>
</evidence>
<reference evidence="2" key="1">
    <citation type="journal article" date="2019" name="Database">
        <title>The radish genome database (RadishGD): an integrated information resource for radish genomics.</title>
        <authorList>
            <person name="Yu H.J."/>
            <person name="Baek S."/>
            <person name="Lee Y.J."/>
            <person name="Cho A."/>
            <person name="Mun J.H."/>
        </authorList>
    </citation>
    <scope>NUCLEOTIDE SEQUENCE [LARGE SCALE GENOMIC DNA]</scope>
    <source>
        <strain evidence="2">cv. WK10039</strain>
    </source>
</reference>
<keyword evidence="2" id="KW-1185">Reference proteome</keyword>
<dbReference type="Proteomes" id="UP000504610">
    <property type="component" value="Chromosome 9"/>
</dbReference>
<sequence length="106" mass="11777">MGFQVAGTICNCSFEAKNHLENILLISEFLWPALLLPVAGSKIYSEEDISEMPPELGSALAIEREPVTDADIRVQTLEAIYLIILQEAGRRTSLFVLCLLPLDFHC</sequence>
<protein>
    <submittedName>
        <fullName evidence="3">Uncharacterized protein LOC108853543</fullName>
    </submittedName>
</protein>
<dbReference type="PANTHER" id="PTHR13387">
    <property type="entry name" value="PROTEIN HGH1 HOMOLOG"/>
    <property type="match status" value="1"/>
</dbReference>
<dbReference type="AlphaFoldDB" id="A0A9W3CFH1"/>
<evidence type="ECO:0000259" key="1">
    <source>
        <dbReference type="Pfam" id="PF04063"/>
    </source>
</evidence>
<organism evidence="2 3">
    <name type="scientific">Raphanus sativus</name>
    <name type="common">Radish</name>
    <name type="synonym">Raphanus raphanistrum var. sativus</name>
    <dbReference type="NCBI Taxonomy" id="3726"/>
    <lineage>
        <taxon>Eukaryota</taxon>
        <taxon>Viridiplantae</taxon>
        <taxon>Streptophyta</taxon>
        <taxon>Embryophyta</taxon>
        <taxon>Tracheophyta</taxon>
        <taxon>Spermatophyta</taxon>
        <taxon>Magnoliopsida</taxon>
        <taxon>eudicotyledons</taxon>
        <taxon>Gunneridae</taxon>
        <taxon>Pentapetalae</taxon>
        <taxon>rosids</taxon>
        <taxon>malvids</taxon>
        <taxon>Brassicales</taxon>
        <taxon>Brassicaceae</taxon>
        <taxon>Brassiceae</taxon>
        <taxon>Raphanus</taxon>
    </lineage>
</organism>
<evidence type="ECO:0000313" key="3">
    <source>
        <dbReference type="RefSeq" id="XP_056850264.1"/>
    </source>
</evidence>
<dbReference type="Pfam" id="PF04063">
    <property type="entry name" value="DUF383"/>
    <property type="match status" value="1"/>
</dbReference>